<evidence type="ECO:0000313" key="5">
    <source>
        <dbReference type="Proteomes" id="UP001595791"/>
    </source>
</evidence>
<feature type="domain" description="AMP-dependent synthetase/ligase" evidence="3">
    <location>
        <begin position="9"/>
        <end position="348"/>
    </location>
</feature>
<evidence type="ECO:0000259" key="3">
    <source>
        <dbReference type="Pfam" id="PF00501"/>
    </source>
</evidence>
<dbReference type="Proteomes" id="UP001595791">
    <property type="component" value="Unassembled WGS sequence"/>
</dbReference>
<gene>
    <name evidence="4" type="ORF">ACFOW7_17985</name>
</gene>
<name>A0ABV8MVW1_9NEIS</name>
<dbReference type="InterPro" id="IPR000873">
    <property type="entry name" value="AMP-dep_synth/lig_dom"/>
</dbReference>
<dbReference type="SUPFAM" id="SSF56801">
    <property type="entry name" value="Acetyl-CoA synthetase-like"/>
    <property type="match status" value="1"/>
</dbReference>
<dbReference type="InterPro" id="IPR045851">
    <property type="entry name" value="AMP-bd_C_sf"/>
</dbReference>
<organism evidence="4 5">
    <name type="scientific">Chitinimonas lacunae</name>
    <dbReference type="NCBI Taxonomy" id="1963018"/>
    <lineage>
        <taxon>Bacteria</taxon>
        <taxon>Pseudomonadati</taxon>
        <taxon>Pseudomonadota</taxon>
        <taxon>Betaproteobacteria</taxon>
        <taxon>Neisseriales</taxon>
        <taxon>Chitinibacteraceae</taxon>
        <taxon>Chitinimonas</taxon>
    </lineage>
</organism>
<comment type="similarity">
    <text evidence="1">Belongs to the ATP-dependent AMP-binding enzyme family.</text>
</comment>
<dbReference type="PROSITE" id="PS00455">
    <property type="entry name" value="AMP_BINDING"/>
    <property type="match status" value="1"/>
</dbReference>
<dbReference type="InterPro" id="IPR020845">
    <property type="entry name" value="AMP-binding_CS"/>
</dbReference>
<keyword evidence="2" id="KW-0436">Ligase</keyword>
<dbReference type="PANTHER" id="PTHR43201:SF5">
    <property type="entry name" value="MEDIUM-CHAIN ACYL-COA LIGASE ACSF2, MITOCHONDRIAL"/>
    <property type="match status" value="1"/>
</dbReference>
<dbReference type="RefSeq" id="WP_378166934.1">
    <property type="nucleotide sequence ID" value="NZ_JBHSBU010000001.1"/>
</dbReference>
<reference evidence="5" key="1">
    <citation type="journal article" date="2019" name="Int. J. Syst. Evol. Microbiol.">
        <title>The Global Catalogue of Microorganisms (GCM) 10K type strain sequencing project: providing services to taxonomists for standard genome sequencing and annotation.</title>
        <authorList>
            <consortium name="The Broad Institute Genomics Platform"/>
            <consortium name="The Broad Institute Genome Sequencing Center for Infectious Disease"/>
            <person name="Wu L."/>
            <person name="Ma J."/>
        </authorList>
    </citation>
    <scope>NUCLEOTIDE SEQUENCE [LARGE SCALE GENOMIC DNA]</scope>
    <source>
        <strain evidence="5">LMG 29894</strain>
    </source>
</reference>
<comment type="caution">
    <text evidence="4">The sequence shown here is derived from an EMBL/GenBank/DDBJ whole genome shotgun (WGS) entry which is preliminary data.</text>
</comment>
<proteinExistence type="inferred from homology"/>
<keyword evidence="5" id="KW-1185">Reference proteome</keyword>
<dbReference type="Gene3D" id="3.30.300.30">
    <property type="match status" value="1"/>
</dbReference>
<evidence type="ECO:0000256" key="2">
    <source>
        <dbReference type="ARBA" id="ARBA00022598"/>
    </source>
</evidence>
<dbReference type="InterPro" id="IPR042099">
    <property type="entry name" value="ANL_N_sf"/>
</dbReference>
<accession>A0ABV8MVW1</accession>
<dbReference type="EMBL" id="JBHSBU010000001">
    <property type="protein sequence ID" value="MFC4161231.1"/>
    <property type="molecule type" value="Genomic_DNA"/>
</dbReference>
<evidence type="ECO:0000256" key="1">
    <source>
        <dbReference type="ARBA" id="ARBA00006432"/>
    </source>
</evidence>
<dbReference type="Gene3D" id="3.40.50.12780">
    <property type="entry name" value="N-terminal domain of ligase-like"/>
    <property type="match status" value="1"/>
</dbReference>
<sequence length="518" mass="56330">MSLTQRLFQALAHQPERIVVVDHRDDGTTGTWRAGDIRRAAVALARRLMARRDPTSLTVVGIVAGNGAATLIADLACLLAGVASLPLPLAFSRAQAEHLAQRCQLFLLDGRGALVLAERWGIEVGQAIRLDHPDYEGADFPFDAPPPPEQRVCKIIHTSGTTSRPKGVMLSERGIGAVVEALEARLSAQLHTRYLSLVPFSLLLEQITGLYLPLLNGGTLHCLPASVPLLGESGAEPDRLLRWLVQVEPTFVAVPPVMITRLQHHLQRGGELAMALWRWLRGESAPYIACGGAALATDTLEWLDRHGISVYQGYGLSENGSVVSVNAPGRNRIGSVGQPLDHAQVRIGEGGTIEVWSESLFLGYSGEDPSACAMTPDGWLDTGDLGELDRDGFLYVYGRRKHVICLANGRNVCPERVELTLRSFPGVHDAVVFDDPDHGLVALLVYEPALDRAALAAWSAGQFSDIERPSRFWLVEAGAASLADCYTVTGRPRRAEIRTAYRQHIENRSHVHDLIVAV</sequence>
<dbReference type="Pfam" id="PF00501">
    <property type="entry name" value="AMP-binding"/>
    <property type="match status" value="1"/>
</dbReference>
<protein>
    <submittedName>
        <fullName evidence="4">AMP-binding protein</fullName>
    </submittedName>
</protein>
<dbReference type="PANTHER" id="PTHR43201">
    <property type="entry name" value="ACYL-COA SYNTHETASE"/>
    <property type="match status" value="1"/>
</dbReference>
<evidence type="ECO:0000313" key="4">
    <source>
        <dbReference type="EMBL" id="MFC4161231.1"/>
    </source>
</evidence>